<dbReference type="EMBL" id="CP035945">
    <property type="protein sequence ID" value="QBE99303.1"/>
    <property type="molecule type" value="Genomic_DNA"/>
</dbReference>
<dbReference type="Proteomes" id="UP000289794">
    <property type="component" value="Chromosome"/>
</dbReference>
<reference evidence="1 2" key="1">
    <citation type="submission" date="2019-01" db="EMBL/GenBank/DDBJ databases">
        <title>PMF-metabolizing Aryl O-demethylase.</title>
        <authorList>
            <person name="Kim M."/>
        </authorList>
    </citation>
    <scope>NUCLEOTIDE SEQUENCE [LARGE SCALE GENOMIC DNA]</scope>
    <source>
        <strain evidence="1 2">PMF1</strain>
    </source>
</reference>
<proteinExistence type="predicted"/>
<dbReference type="KEGG" id="bpro:PMF13cell1_04877"/>
<organism evidence="1 2">
    <name type="scientific">Blautia producta</name>
    <dbReference type="NCBI Taxonomy" id="33035"/>
    <lineage>
        <taxon>Bacteria</taxon>
        <taxon>Bacillati</taxon>
        <taxon>Bacillota</taxon>
        <taxon>Clostridia</taxon>
        <taxon>Lachnospirales</taxon>
        <taxon>Lachnospiraceae</taxon>
        <taxon>Blautia</taxon>
    </lineage>
</organism>
<accession>A0A4P6M6R7</accession>
<name>A0A4P6M6R7_9FIRM</name>
<gene>
    <name evidence="1" type="ORF">PMF13cell1_04877</name>
</gene>
<dbReference type="AlphaFoldDB" id="A0A4P6M6R7"/>
<evidence type="ECO:0000313" key="2">
    <source>
        <dbReference type="Proteomes" id="UP000289794"/>
    </source>
</evidence>
<protein>
    <submittedName>
        <fullName evidence="1">Uncharacterized protein</fullName>
    </submittedName>
</protein>
<evidence type="ECO:0000313" key="1">
    <source>
        <dbReference type="EMBL" id="QBE99303.1"/>
    </source>
</evidence>
<sequence>MFCYYAVYYVACTLKRKSMTKEKTVLTDAHRAIDENIVGTMLFFGLFPLDNSLINVTKRLGG</sequence>